<keyword evidence="3 6" id="KW-0713">Self-incompatibility</keyword>
<dbReference type="PANTHER" id="PTHR31232">
    <property type="match status" value="1"/>
</dbReference>
<dbReference type="PANTHER" id="PTHR31232:SF156">
    <property type="entry name" value="PLANT SELF-INCOMPATIBILITY PROTEIN S1 FAMILY-RELATED"/>
    <property type="match status" value="1"/>
</dbReference>
<sequence length="164" mass="19284">MSPFCINMYLFLVFATLLMAANPSTSTSSAPTEDRRNMFFSTFHVHAVNGLSSNKILFIHCKSADDDLGEHNLTANNEFQWKFKTNFFETTLFWCFMASRSDHVHAKFNVFMMNKALFYKCNWKHCIWIAKDDGIYLRNIPQNYDEFQYKWERDVGPLANFTII</sequence>
<proteinExistence type="inferred from homology"/>
<evidence type="ECO:0000256" key="4">
    <source>
        <dbReference type="ARBA" id="ARBA00022525"/>
    </source>
</evidence>
<keyword evidence="4 6" id="KW-0964">Secreted</keyword>
<organism evidence="7 8">
    <name type="scientific">Hibiscus sabdariffa</name>
    <name type="common">roselle</name>
    <dbReference type="NCBI Taxonomy" id="183260"/>
    <lineage>
        <taxon>Eukaryota</taxon>
        <taxon>Viridiplantae</taxon>
        <taxon>Streptophyta</taxon>
        <taxon>Embryophyta</taxon>
        <taxon>Tracheophyta</taxon>
        <taxon>Spermatophyta</taxon>
        <taxon>Magnoliopsida</taxon>
        <taxon>eudicotyledons</taxon>
        <taxon>Gunneridae</taxon>
        <taxon>Pentapetalae</taxon>
        <taxon>rosids</taxon>
        <taxon>malvids</taxon>
        <taxon>Malvales</taxon>
        <taxon>Malvaceae</taxon>
        <taxon>Malvoideae</taxon>
        <taxon>Hibiscus</taxon>
    </lineage>
</organism>
<dbReference type="Proteomes" id="UP001396334">
    <property type="component" value="Unassembled WGS sequence"/>
</dbReference>
<protein>
    <recommendedName>
        <fullName evidence="6">S-protein homolog</fullName>
    </recommendedName>
</protein>
<comment type="caution">
    <text evidence="7">The sequence shown here is derived from an EMBL/GenBank/DDBJ whole genome shotgun (WGS) entry which is preliminary data.</text>
</comment>
<evidence type="ECO:0000256" key="6">
    <source>
        <dbReference type="RuleBase" id="RU367044"/>
    </source>
</evidence>
<feature type="chain" id="PRO_5044966784" description="S-protein homolog" evidence="6">
    <location>
        <begin position="21"/>
        <end position="164"/>
    </location>
</feature>
<reference evidence="7 8" key="1">
    <citation type="journal article" date="2024" name="G3 (Bethesda)">
        <title>Genome assembly of Hibiscus sabdariffa L. provides insights into metabolisms of medicinal natural products.</title>
        <authorList>
            <person name="Kim T."/>
        </authorList>
    </citation>
    <scope>NUCLEOTIDE SEQUENCE [LARGE SCALE GENOMIC DNA]</scope>
    <source>
        <strain evidence="7">TK-2024</strain>
        <tissue evidence="7">Old leaves</tissue>
    </source>
</reference>
<name>A0ABR2RYT3_9ROSI</name>
<evidence type="ECO:0000256" key="1">
    <source>
        <dbReference type="ARBA" id="ARBA00004613"/>
    </source>
</evidence>
<keyword evidence="5 6" id="KW-0732">Signal</keyword>
<evidence type="ECO:0000256" key="3">
    <source>
        <dbReference type="ARBA" id="ARBA00022471"/>
    </source>
</evidence>
<evidence type="ECO:0000256" key="5">
    <source>
        <dbReference type="ARBA" id="ARBA00022729"/>
    </source>
</evidence>
<dbReference type="EMBL" id="JBBPBN010000019">
    <property type="protein sequence ID" value="KAK9018044.1"/>
    <property type="molecule type" value="Genomic_DNA"/>
</dbReference>
<dbReference type="Pfam" id="PF05938">
    <property type="entry name" value="Self-incomp_S1"/>
    <property type="match status" value="1"/>
</dbReference>
<evidence type="ECO:0000256" key="2">
    <source>
        <dbReference type="ARBA" id="ARBA00005581"/>
    </source>
</evidence>
<comment type="subcellular location">
    <subcellularLocation>
        <location evidence="1 6">Secreted</location>
    </subcellularLocation>
</comment>
<dbReference type="InterPro" id="IPR010264">
    <property type="entry name" value="Self-incomp_S1"/>
</dbReference>
<accession>A0ABR2RYT3</accession>
<keyword evidence="8" id="KW-1185">Reference proteome</keyword>
<evidence type="ECO:0000313" key="7">
    <source>
        <dbReference type="EMBL" id="KAK9018044.1"/>
    </source>
</evidence>
<comment type="similarity">
    <text evidence="2 6">Belongs to the plant self-incompatibility (S1) protein family.</text>
</comment>
<evidence type="ECO:0000313" key="8">
    <source>
        <dbReference type="Proteomes" id="UP001396334"/>
    </source>
</evidence>
<gene>
    <name evidence="7" type="ORF">V6N11_001032</name>
</gene>
<feature type="signal peptide" evidence="6">
    <location>
        <begin position="1"/>
        <end position="20"/>
    </location>
</feature>